<evidence type="ECO:0000313" key="2">
    <source>
        <dbReference type="EMBL" id="OGY56268.1"/>
    </source>
</evidence>
<feature type="transmembrane region" description="Helical" evidence="1">
    <location>
        <begin position="47"/>
        <end position="65"/>
    </location>
</feature>
<reference evidence="2 3" key="1">
    <citation type="journal article" date="2016" name="Nat. Commun.">
        <title>Thousands of microbial genomes shed light on interconnected biogeochemical processes in an aquifer system.</title>
        <authorList>
            <person name="Anantharaman K."/>
            <person name="Brown C.T."/>
            <person name="Hug L.A."/>
            <person name="Sharon I."/>
            <person name="Castelle C.J."/>
            <person name="Probst A.J."/>
            <person name="Thomas B.C."/>
            <person name="Singh A."/>
            <person name="Wilkins M.J."/>
            <person name="Karaoz U."/>
            <person name="Brodie E.L."/>
            <person name="Williams K.H."/>
            <person name="Hubbard S.S."/>
            <person name="Banfield J.F."/>
        </authorList>
    </citation>
    <scope>NUCLEOTIDE SEQUENCE [LARGE SCALE GENOMIC DNA]</scope>
</reference>
<organism evidence="2 3">
    <name type="scientific">Candidatus Colwellbacteria bacterium GWA2_46_10</name>
    <dbReference type="NCBI Taxonomy" id="1797684"/>
    <lineage>
        <taxon>Bacteria</taxon>
        <taxon>Candidatus Colwelliibacteriota</taxon>
    </lineage>
</organism>
<evidence type="ECO:0000256" key="1">
    <source>
        <dbReference type="SAM" id="Phobius"/>
    </source>
</evidence>
<keyword evidence="1" id="KW-1133">Transmembrane helix</keyword>
<protein>
    <recommendedName>
        <fullName evidence="4">PrgI family protein</fullName>
    </recommendedName>
</protein>
<dbReference type="AlphaFoldDB" id="A0A1G1YV44"/>
<gene>
    <name evidence="2" type="ORF">A2119_00500</name>
</gene>
<dbReference type="Proteomes" id="UP000178179">
    <property type="component" value="Unassembled WGS sequence"/>
</dbReference>
<keyword evidence="1" id="KW-0812">Transmembrane</keyword>
<accession>A0A1G1YV44</accession>
<evidence type="ECO:0008006" key="4">
    <source>
        <dbReference type="Google" id="ProtNLM"/>
    </source>
</evidence>
<comment type="caution">
    <text evidence="2">The sequence shown here is derived from an EMBL/GenBank/DDBJ whole genome shotgun (WGS) entry which is preliminary data.</text>
</comment>
<sequence>MQFQVPQFIDTEDKIVGPLSLRQFAYVGTAAAISGALLFVMQPWLWAIISVPLLGAGGMLAFGRVNGRPISVYIRSLFQSIWAPSVYVFRSGAEISIPTKPTKIPPSPKLGKFTKPDLAGIKNLWMQMNTSKTAIPKRELALPIQSQSFSQFKEKFEAVRQITGEKEIAKRVDYR</sequence>
<dbReference type="EMBL" id="MHIS01000018">
    <property type="protein sequence ID" value="OGY56268.1"/>
    <property type="molecule type" value="Genomic_DNA"/>
</dbReference>
<feature type="transmembrane region" description="Helical" evidence="1">
    <location>
        <begin position="24"/>
        <end position="41"/>
    </location>
</feature>
<keyword evidence="1" id="KW-0472">Membrane</keyword>
<proteinExistence type="predicted"/>
<dbReference type="Pfam" id="PF12666">
    <property type="entry name" value="PrgI"/>
    <property type="match status" value="1"/>
</dbReference>
<evidence type="ECO:0000313" key="3">
    <source>
        <dbReference type="Proteomes" id="UP000178179"/>
    </source>
</evidence>
<dbReference type="InterPro" id="IPR024414">
    <property type="entry name" value="Uncharacterised_PrgI"/>
</dbReference>
<name>A0A1G1YV44_9BACT</name>